<organism evidence="2">
    <name type="scientific">bioreactor metagenome</name>
    <dbReference type="NCBI Taxonomy" id="1076179"/>
    <lineage>
        <taxon>unclassified sequences</taxon>
        <taxon>metagenomes</taxon>
        <taxon>ecological metagenomes</taxon>
    </lineage>
</organism>
<evidence type="ECO:0000256" key="1">
    <source>
        <dbReference type="SAM" id="Phobius"/>
    </source>
</evidence>
<evidence type="ECO:0000313" key="2">
    <source>
        <dbReference type="EMBL" id="MPM19720.1"/>
    </source>
</evidence>
<comment type="caution">
    <text evidence="2">The sequence shown here is derived from an EMBL/GenBank/DDBJ whole genome shotgun (WGS) entry which is preliminary data.</text>
</comment>
<gene>
    <name evidence="2" type="ORF">SDC9_66146</name>
</gene>
<accession>A0A644XU30</accession>
<keyword evidence="1" id="KW-1133">Transmembrane helix</keyword>
<evidence type="ECO:0008006" key="3">
    <source>
        <dbReference type="Google" id="ProtNLM"/>
    </source>
</evidence>
<feature type="transmembrane region" description="Helical" evidence="1">
    <location>
        <begin position="7"/>
        <end position="26"/>
    </location>
</feature>
<sequence length="239" mass="26644">MASVLMAIGHPLNIAMFFASILAGLLADWRLIPIGLALWLVMVISVALNPSDRLNSSIDKRSNLSQRFQPLMSRIQRSQANLFNAIEALPGDAQNYLKPVYQAVGQLADKAMFYCQRLTPLENYRLVTTRGQNMEEEKRQLQARIDLSQNPDLKRELTETFASLEKRELTLNSVTAHLDKADAVLASLGNELDTTLLEIMQLPSLESSDLRSKVAQILQKLKAELAELDEIGKIPPTSS</sequence>
<dbReference type="AlphaFoldDB" id="A0A644XU30"/>
<name>A0A644XU30_9ZZZZ</name>
<feature type="transmembrane region" description="Helical" evidence="1">
    <location>
        <begin position="32"/>
        <end position="51"/>
    </location>
</feature>
<keyword evidence="1" id="KW-0472">Membrane</keyword>
<proteinExistence type="predicted"/>
<reference evidence="2" key="1">
    <citation type="submission" date="2019-08" db="EMBL/GenBank/DDBJ databases">
        <authorList>
            <person name="Kucharzyk K."/>
            <person name="Murdoch R.W."/>
            <person name="Higgins S."/>
            <person name="Loffler F."/>
        </authorList>
    </citation>
    <scope>NUCLEOTIDE SEQUENCE</scope>
</reference>
<protein>
    <recommendedName>
        <fullName evidence="3">5-bromo-4-chloroindolyl phosphate hydrolysis protein</fullName>
    </recommendedName>
</protein>
<dbReference type="EMBL" id="VSSQ01003231">
    <property type="protein sequence ID" value="MPM19720.1"/>
    <property type="molecule type" value="Genomic_DNA"/>
</dbReference>
<keyword evidence="1" id="KW-0812">Transmembrane</keyword>